<dbReference type="AlphaFoldDB" id="A0A9X1DB63"/>
<dbReference type="InterPro" id="IPR014710">
    <property type="entry name" value="RmlC-like_jellyroll"/>
</dbReference>
<keyword evidence="1" id="KW-0238">DNA-binding</keyword>
<keyword evidence="4" id="KW-1185">Reference proteome</keyword>
<evidence type="ECO:0000256" key="2">
    <source>
        <dbReference type="SAM" id="SignalP"/>
    </source>
</evidence>
<dbReference type="Gene3D" id="2.60.120.10">
    <property type="entry name" value="Jelly Rolls"/>
    <property type="match status" value="1"/>
</dbReference>
<evidence type="ECO:0008006" key="5">
    <source>
        <dbReference type="Google" id="ProtNLM"/>
    </source>
</evidence>
<evidence type="ECO:0000313" key="4">
    <source>
        <dbReference type="Proteomes" id="UP001138757"/>
    </source>
</evidence>
<feature type="signal peptide" evidence="2">
    <location>
        <begin position="1"/>
        <end position="29"/>
    </location>
</feature>
<dbReference type="Proteomes" id="UP001138757">
    <property type="component" value="Unassembled WGS sequence"/>
</dbReference>
<reference evidence="3" key="1">
    <citation type="submission" date="2021-05" db="EMBL/GenBank/DDBJ databases">
        <title>Genome of Sphingobium sp. strain.</title>
        <authorList>
            <person name="Fan R."/>
        </authorList>
    </citation>
    <scope>NUCLEOTIDE SEQUENCE</scope>
    <source>
        <strain evidence="3">H33</strain>
    </source>
</reference>
<sequence length="216" mass="22999">MKDIIIIGRGAMILSMSAAALLAALPATSQEKVASSKPNMATYITAEEVSAVEKAEPVGDRTIKVIDIGYENFAVGVVHRGRTVKGKSEDRANLKLPPPKPCGRGIEKAPEGGHEGGITHDLQTEGYYVTSGAGTMFTDGYIVNGNNYDLADLNGPTCLGVAYGVTYKKVKKGDVIIIPAGVVHGWIDVPDHVDYITFRPSPGILQSGWTHPAIRR</sequence>
<organism evidence="3 4">
    <name type="scientific">Sphingobium nicotianae</name>
    <dbReference type="NCBI Taxonomy" id="2782607"/>
    <lineage>
        <taxon>Bacteria</taxon>
        <taxon>Pseudomonadati</taxon>
        <taxon>Pseudomonadota</taxon>
        <taxon>Alphaproteobacteria</taxon>
        <taxon>Sphingomonadales</taxon>
        <taxon>Sphingomonadaceae</taxon>
        <taxon>Sphingobium</taxon>
    </lineage>
</organism>
<comment type="caution">
    <text evidence="3">The sequence shown here is derived from an EMBL/GenBank/DDBJ whole genome shotgun (WGS) entry which is preliminary data.</text>
</comment>
<evidence type="ECO:0000313" key="3">
    <source>
        <dbReference type="EMBL" id="MBT2186543.1"/>
    </source>
</evidence>
<dbReference type="GO" id="GO:0003677">
    <property type="term" value="F:DNA binding"/>
    <property type="evidence" value="ECO:0007669"/>
    <property type="project" value="UniProtKB-KW"/>
</dbReference>
<dbReference type="InterPro" id="IPR037923">
    <property type="entry name" value="HTH-like"/>
</dbReference>
<keyword evidence="2" id="KW-0732">Signal</keyword>
<protein>
    <recommendedName>
        <fullName evidence="5">Cupin type-1 domain-containing protein</fullName>
    </recommendedName>
</protein>
<accession>A0A9X1DB63</accession>
<dbReference type="RefSeq" id="WP_214622272.1">
    <property type="nucleotide sequence ID" value="NZ_JAHGAW010000003.1"/>
</dbReference>
<dbReference type="EMBL" id="JAHGAW010000003">
    <property type="protein sequence ID" value="MBT2186543.1"/>
    <property type="molecule type" value="Genomic_DNA"/>
</dbReference>
<proteinExistence type="predicted"/>
<evidence type="ECO:0000256" key="1">
    <source>
        <dbReference type="ARBA" id="ARBA00023125"/>
    </source>
</evidence>
<name>A0A9X1DB63_9SPHN</name>
<feature type="chain" id="PRO_5040988967" description="Cupin type-1 domain-containing protein" evidence="2">
    <location>
        <begin position="30"/>
        <end position="216"/>
    </location>
</feature>
<gene>
    <name evidence="3" type="ORF">KK488_06230</name>
</gene>
<dbReference type="SUPFAM" id="SSF51215">
    <property type="entry name" value="Regulatory protein AraC"/>
    <property type="match status" value="1"/>
</dbReference>